<name>A0A7D4AN67_ACTVE</name>
<feature type="compositionally biased region" description="Basic and acidic residues" evidence="1">
    <location>
        <begin position="1"/>
        <end position="13"/>
    </location>
</feature>
<evidence type="ECO:0000313" key="4">
    <source>
        <dbReference type="Proteomes" id="UP000501240"/>
    </source>
</evidence>
<feature type="transmembrane region" description="Helical" evidence="2">
    <location>
        <begin position="77"/>
        <end position="99"/>
    </location>
</feature>
<feature type="region of interest" description="Disordered" evidence="1">
    <location>
        <begin position="1"/>
        <end position="24"/>
    </location>
</feature>
<dbReference type="InterPro" id="IPR007436">
    <property type="entry name" value="DUF485"/>
</dbReference>
<dbReference type="PANTHER" id="PTHR38441:SF1">
    <property type="entry name" value="MEMBRANE PROTEIN"/>
    <property type="match status" value="1"/>
</dbReference>
<evidence type="ECO:0000256" key="2">
    <source>
        <dbReference type="SAM" id="Phobius"/>
    </source>
</evidence>
<reference evidence="3 4" key="1">
    <citation type="submission" date="2020-05" db="EMBL/GenBank/DDBJ databases">
        <title>Actinomadura verrucosospora NRRL-B18236 (PFL_A860) Genome sequencing and assembly.</title>
        <authorList>
            <person name="Samborskyy M."/>
        </authorList>
    </citation>
    <scope>NUCLEOTIDE SEQUENCE [LARGE SCALE GENOMIC DNA]</scope>
    <source>
        <strain evidence="3 4">NRRL:B18236</strain>
    </source>
</reference>
<dbReference type="AlphaFoldDB" id="A0A7D4AN67"/>
<feature type="transmembrane region" description="Helical" evidence="2">
    <location>
        <begin position="40"/>
        <end position="65"/>
    </location>
</feature>
<keyword evidence="2" id="KW-1133">Transmembrane helix</keyword>
<dbReference type="Pfam" id="PF04341">
    <property type="entry name" value="DUF485"/>
    <property type="match status" value="1"/>
</dbReference>
<dbReference type="Proteomes" id="UP000501240">
    <property type="component" value="Chromosome"/>
</dbReference>
<evidence type="ECO:0000256" key="1">
    <source>
        <dbReference type="SAM" id="MobiDB-lite"/>
    </source>
</evidence>
<dbReference type="RefSeq" id="WP_173096681.1">
    <property type="nucleotide sequence ID" value="NZ_CP053892.1"/>
</dbReference>
<dbReference type="EMBL" id="CP053892">
    <property type="protein sequence ID" value="QKG22588.1"/>
    <property type="molecule type" value="Genomic_DNA"/>
</dbReference>
<accession>A0A7D4AN67</accession>
<gene>
    <name evidence="3" type="ORF">ACTIVE_4229</name>
</gene>
<keyword evidence="2" id="KW-0472">Membrane</keyword>
<dbReference type="PANTHER" id="PTHR38441">
    <property type="entry name" value="INTEGRAL MEMBRANE PROTEIN-RELATED"/>
    <property type="match status" value="1"/>
</dbReference>
<protein>
    <submittedName>
        <fullName evidence="3">Clumping factor B</fullName>
    </submittedName>
</protein>
<organism evidence="3 4">
    <name type="scientific">Actinomadura verrucosospora</name>
    <dbReference type="NCBI Taxonomy" id="46165"/>
    <lineage>
        <taxon>Bacteria</taxon>
        <taxon>Bacillati</taxon>
        <taxon>Actinomycetota</taxon>
        <taxon>Actinomycetes</taxon>
        <taxon>Streptosporangiales</taxon>
        <taxon>Thermomonosporaceae</taxon>
        <taxon>Actinomadura</taxon>
    </lineage>
</organism>
<proteinExistence type="predicted"/>
<evidence type="ECO:0000313" key="3">
    <source>
        <dbReference type="EMBL" id="QKG22588.1"/>
    </source>
</evidence>
<sequence>MVGDSKVSRDGAGRRGRSAPPGRYAPLAQDPGFLLLRRRFLVAAAGVTAAFFGWYAAYVALSAFARGFMARRVAGHVNVALLLGVLQFASTFLLAWAYLAYARRRLDPLAEDLRSRHPSALGNGVTR</sequence>
<keyword evidence="2" id="KW-0812">Transmembrane</keyword>
<keyword evidence="4" id="KW-1185">Reference proteome</keyword>